<evidence type="ECO:0000313" key="3">
    <source>
        <dbReference type="Proteomes" id="UP001178461"/>
    </source>
</evidence>
<dbReference type="AlphaFoldDB" id="A0AA35P5D4"/>
<sequence length="81" mass="9018">MDTAASDTNVIQSHTLQANPFNVSLICPTGMVFRESIRRQRNLHDLAPPLTHVSHWHRRVNSRQSAGVQGTLNTTATITEI</sequence>
<keyword evidence="3" id="KW-1185">Reference proteome</keyword>
<evidence type="ECO:0000256" key="1">
    <source>
        <dbReference type="SAM" id="MobiDB-lite"/>
    </source>
</evidence>
<name>A0AA35P5D4_9SAUR</name>
<evidence type="ECO:0000313" key="2">
    <source>
        <dbReference type="EMBL" id="CAI5772342.1"/>
    </source>
</evidence>
<accession>A0AA35P5D4</accession>
<protein>
    <submittedName>
        <fullName evidence="2">Uncharacterized protein</fullName>
    </submittedName>
</protein>
<dbReference type="EMBL" id="OX395129">
    <property type="protein sequence ID" value="CAI5772342.1"/>
    <property type="molecule type" value="Genomic_DNA"/>
</dbReference>
<gene>
    <name evidence="2" type="ORF">PODLI_1B010147</name>
</gene>
<feature type="compositionally biased region" description="Polar residues" evidence="1">
    <location>
        <begin position="62"/>
        <end position="81"/>
    </location>
</feature>
<feature type="region of interest" description="Disordered" evidence="1">
    <location>
        <begin position="61"/>
        <end position="81"/>
    </location>
</feature>
<proteinExistence type="predicted"/>
<dbReference type="Proteomes" id="UP001178461">
    <property type="component" value="Chromosome 4"/>
</dbReference>
<reference evidence="2" key="1">
    <citation type="submission" date="2022-12" db="EMBL/GenBank/DDBJ databases">
        <authorList>
            <person name="Alioto T."/>
            <person name="Alioto T."/>
            <person name="Gomez Garrido J."/>
        </authorList>
    </citation>
    <scope>NUCLEOTIDE SEQUENCE</scope>
</reference>
<organism evidence="2 3">
    <name type="scientific">Podarcis lilfordi</name>
    <name type="common">Lilford's wall lizard</name>
    <dbReference type="NCBI Taxonomy" id="74358"/>
    <lineage>
        <taxon>Eukaryota</taxon>
        <taxon>Metazoa</taxon>
        <taxon>Chordata</taxon>
        <taxon>Craniata</taxon>
        <taxon>Vertebrata</taxon>
        <taxon>Euteleostomi</taxon>
        <taxon>Lepidosauria</taxon>
        <taxon>Squamata</taxon>
        <taxon>Bifurcata</taxon>
        <taxon>Unidentata</taxon>
        <taxon>Episquamata</taxon>
        <taxon>Laterata</taxon>
        <taxon>Lacertibaenia</taxon>
        <taxon>Lacertidae</taxon>
        <taxon>Podarcis</taxon>
    </lineage>
</organism>